<keyword evidence="2" id="KW-1185">Reference proteome</keyword>
<name>A0ABT7Y7D0_9VIBR</name>
<dbReference type="EMBL" id="JAUEOZ010000003">
    <property type="protein sequence ID" value="MDN2483959.1"/>
    <property type="molecule type" value="Genomic_DNA"/>
</dbReference>
<organism evidence="1 2">
    <name type="scientific">Vibrio agarivorans</name>
    <dbReference type="NCBI Taxonomy" id="153622"/>
    <lineage>
        <taxon>Bacteria</taxon>
        <taxon>Pseudomonadati</taxon>
        <taxon>Pseudomonadota</taxon>
        <taxon>Gammaproteobacteria</taxon>
        <taxon>Vibrionales</taxon>
        <taxon>Vibrionaceae</taxon>
        <taxon>Vibrio</taxon>
    </lineage>
</organism>
<reference evidence="1" key="1">
    <citation type="submission" date="2024-05" db="EMBL/GenBank/DDBJ databases">
        <title>Genome Sequences of Four Agar- Degrading Marine Bacteria.</title>
        <authorList>
            <person name="Phillips E.K."/>
            <person name="Shaffer J.C."/>
            <person name="Henson M.W."/>
            <person name="Temperton B."/>
            <person name="Thrash C.J."/>
            <person name="Martin M.O."/>
        </authorList>
    </citation>
    <scope>NUCLEOTIDE SEQUENCE</scope>
    <source>
        <strain evidence="1">EKP203</strain>
    </source>
</reference>
<comment type="caution">
    <text evidence="1">The sequence shown here is derived from an EMBL/GenBank/DDBJ whole genome shotgun (WGS) entry which is preliminary data.</text>
</comment>
<evidence type="ECO:0000313" key="1">
    <source>
        <dbReference type="EMBL" id="MDN2483959.1"/>
    </source>
</evidence>
<evidence type="ECO:0000313" key="2">
    <source>
        <dbReference type="Proteomes" id="UP001169719"/>
    </source>
</evidence>
<dbReference type="RefSeq" id="WP_289964142.1">
    <property type="nucleotide sequence ID" value="NZ_JAUEOZ010000003.1"/>
</dbReference>
<accession>A0ABT7Y7D0</accession>
<dbReference type="Proteomes" id="UP001169719">
    <property type="component" value="Unassembled WGS sequence"/>
</dbReference>
<sequence length="316" mass="35619">MHTFRSYTDTSLAKYINAIREYRVRVFVQLVPDNAIVESAKIDMENVTTDVVQFDVMFSYNNYHQQEEAEVLASAELTALMTAASGDFFNAFGLRNGAPTTYCKVLCSQGLTKAMINNDLKGEIRTLSPTFQYTSAIPSFFWVTSPAYLTSAEELDWVKPYVNEDKMPASIFPTEYKNIFDRVAISNEGCKFLPSRKALEDFISLPHNIENGFIPRPFQSLLGAIGSKTLSVAQNDGMHQVTSKDGALHSTFVNHVSRMAIGTIRTVINREEIELVNLVKGHYSRAAFLKFKDKGLDFKEGERRMKALITEVRKDC</sequence>
<proteinExistence type="predicted"/>
<gene>
    <name evidence="1" type="ORF">QWJ08_21625</name>
</gene>
<protein>
    <submittedName>
        <fullName evidence="1">Uncharacterized protein</fullName>
    </submittedName>
</protein>